<keyword evidence="2" id="KW-0472">Membrane</keyword>
<keyword evidence="2" id="KW-1133">Transmembrane helix</keyword>
<organism evidence="3 4">
    <name type="scientific">Euplotes crassus</name>
    <dbReference type="NCBI Taxonomy" id="5936"/>
    <lineage>
        <taxon>Eukaryota</taxon>
        <taxon>Sar</taxon>
        <taxon>Alveolata</taxon>
        <taxon>Ciliophora</taxon>
        <taxon>Intramacronucleata</taxon>
        <taxon>Spirotrichea</taxon>
        <taxon>Hypotrichia</taxon>
        <taxon>Euplotida</taxon>
        <taxon>Euplotidae</taxon>
        <taxon>Moneuplotes</taxon>
    </lineage>
</organism>
<keyword evidence="4" id="KW-1185">Reference proteome</keyword>
<evidence type="ECO:0000313" key="4">
    <source>
        <dbReference type="Proteomes" id="UP001295684"/>
    </source>
</evidence>
<feature type="transmembrane region" description="Helical" evidence="2">
    <location>
        <begin position="322"/>
        <end position="347"/>
    </location>
</feature>
<dbReference type="Proteomes" id="UP001295684">
    <property type="component" value="Unassembled WGS sequence"/>
</dbReference>
<dbReference type="PANTHER" id="PTHR31398">
    <property type="entry name" value="MEIOTIC NUCLEAR DIVISION PROTEIN 1 HOMOLOG"/>
    <property type="match status" value="1"/>
</dbReference>
<dbReference type="GO" id="GO:0007131">
    <property type="term" value="P:reciprocal meiotic recombination"/>
    <property type="evidence" value="ECO:0007669"/>
    <property type="project" value="TreeGrafter"/>
</dbReference>
<feature type="compositionally biased region" description="Basic and acidic residues" evidence="1">
    <location>
        <begin position="371"/>
        <end position="387"/>
    </location>
</feature>
<feature type="compositionally biased region" description="Polar residues" evidence="1">
    <location>
        <begin position="388"/>
        <end position="401"/>
    </location>
</feature>
<dbReference type="EMBL" id="CAMPGE010027492">
    <property type="protein sequence ID" value="CAI2385115.1"/>
    <property type="molecule type" value="Genomic_DNA"/>
</dbReference>
<evidence type="ECO:0000256" key="2">
    <source>
        <dbReference type="SAM" id="Phobius"/>
    </source>
</evidence>
<dbReference type="AlphaFoldDB" id="A0AAD2DA29"/>
<name>A0AAD2DA29_EUPCR</name>
<sequence length="627" mass="71937">MVRILRKSADYFLNSLRGLDMYPKTIKFTYKGQEEYKTLLGGLVSLAINVVILIYAWMLFTIMVSNKNSSKSINTSVKNLREDTETIDLKESPMSFAFAVFKSDAAIDVTAFQNYFTVEVIKYNKTKTQASVTPEQISYSVCGSNFSYKNQTEVNLLGIQNYFCPNSNNFGVLGNGFSDAYQYYEINLVKCNSATSTVTCETDADINTYLADVQLGVYVVNSYFDFDEYDNDPVKTYIDDRFFYDALPGQVKTSFLNIQKNEVETQDNYFAYKPGGSKKDIYEIQRVDNRISAENATPTNVISVRFIKDPFSKSYDRGVITVLEVIGNVGGLMGIFVVGGGLIVNFFSDKLFFYSFFSKMYEVEETNEEANDYKESSNKVSDHRHNDISMNNDPITETRMNGSEKEELAENAKQAMIRRSKYNWKITDLLYNTIGIFSLCFRCCINKKNKMNIQQRLKLYELGEQRYTEEFDAIEFSKNMRRLDTLMASLLSKNERFLVEHQKSSVLILDEIEKENNEDLNIPKLFTKDISKKFYNAKIAALIDSIKDYDWKERDYHLIHGICSTKPYTPQSPLQFHHDSLENCGISHSHSPNLKLPKSGMPPEEEAKVSTETMKMPFSAKIKQIGF</sequence>
<reference evidence="3" key="1">
    <citation type="submission" date="2023-07" db="EMBL/GenBank/DDBJ databases">
        <authorList>
            <consortium name="AG Swart"/>
            <person name="Singh M."/>
            <person name="Singh A."/>
            <person name="Seah K."/>
            <person name="Emmerich C."/>
        </authorList>
    </citation>
    <scope>NUCLEOTIDE SEQUENCE</scope>
    <source>
        <strain evidence="3">DP1</strain>
    </source>
</reference>
<dbReference type="PANTHER" id="PTHR31398:SF0">
    <property type="entry name" value="MEIOTIC NUCLEAR DIVISION PROTEIN 1 HOMOLOG"/>
    <property type="match status" value="1"/>
</dbReference>
<keyword evidence="2" id="KW-0812">Transmembrane</keyword>
<feature type="region of interest" description="Disordered" evidence="1">
    <location>
        <begin position="371"/>
        <end position="401"/>
    </location>
</feature>
<dbReference type="GO" id="GO:0005634">
    <property type="term" value="C:nucleus"/>
    <property type="evidence" value="ECO:0007669"/>
    <property type="project" value="TreeGrafter"/>
</dbReference>
<protein>
    <submittedName>
        <fullName evidence="3">Uncharacterized protein</fullName>
    </submittedName>
</protein>
<feature type="transmembrane region" description="Helical" evidence="2">
    <location>
        <begin position="39"/>
        <end position="64"/>
    </location>
</feature>
<feature type="region of interest" description="Disordered" evidence="1">
    <location>
        <begin position="592"/>
        <end position="611"/>
    </location>
</feature>
<accession>A0AAD2DA29</accession>
<gene>
    <name evidence="3" type="ORF">ECRASSUSDP1_LOCUS26660</name>
</gene>
<comment type="caution">
    <text evidence="3">The sequence shown here is derived from an EMBL/GenBank/DDBJ whole genome shotgun (WGS) entry which is preliminary data.</text>
</comment>
<evidence type="ECO:0000256" key="1">
    <source>
        <dbReference type="SAM" id="MobiDB-lite"/>
    </source>
</evidence>
<proteinExistence type="predicted"/>
<evidence type="ECO:0000313" key="3">
    <source>
        <dbReference type="EMBL" id="CAI2385115.1"/>
    </source>
</evidence>